<comment type="caution">
    <text evidence="2">The sequence shown here is derived from an EMBL/GenBank/DDBJ whole genome shotgun (WGS) entry which is preliminary data.</text>
</comment>
<gene>
    <name evidence="2" type="ORF">bsdE14_38270</name>
</gene>
<organism evidence="2 3">
    <name type="scientific">Clostridium omnivorum</name>
    <dbReference type="NCBI Taxonomy" id="1604902"/>
    <lineage>
        <taxon>Bacteria</taxon>
        <taxon>Bacillati</taxon>
        <taxon>Bacillota</taxon>
        <taxon>Clostridia</taxon>
        <taxon>Eubacteriales</taxon>
        <taxon>Clostridiaceae</taxon>
        <taxon>Clostridium</taxon>
    </lineage>
</organism>
<name>A0ABQ5NB41_9CLOT</name>
<keyword evidence="1" id="KW-0812">Transmembrane</keyword>
<evidence type="ECO:0000313" key="3">
    <source>
        <dbReference type="Proteomes" id="UP001208567"/>
    </source>
</evidence>
<keyword evidence="1" id="KW-0472">Membrane</keyword>
<proteinExistence type="predicted"/>
<accession>A0ABQ5NB41</accession>
<evidence type="ECO:0008006" key="4">
    <source>
        <dbReference type="Google" id="ProtNLM"/>
    </source>
</evidence>
<evidence type="ECO:0000256" key="1">
    <source>
        <dbReference type="SAM" id="Phobius"/>
    </source>
</evidence>
<dbReference type="EMBL" id="BRXR01000001">
    <property type="protein sequence ID" value="GLC32417.1"/>
    <property type="molecule type" value="Genomic_DNA"/>
</dbReference>
<feature type="transmembrane region" description="Helical" evidence="1">
    <location>
        <begin position="12"/>
        <end position="36"/>
    </location>
</feature>
<sequence>MHRGQRTKLKKGYILVDTLIIGLIAMIIALFCYSLVLQELKYNTSFYSYTKVNVDVQNYKEILLTKVNDNINANVMDRSLNNIKNYLSCNLTTIYITNNKASISYSTLKSCLILKSYFDESHHREDFFDIIVESGTVKYVYKSTNYESGAME</sequence>
<keyword evidence="3" id="KW-1185">Reference proteome</keyword>
<evidence type="ECO:0000313" key="2">
    <source>
        <dbReference type="EMBL" id="GLC32417.1"/>
    </source>
</evidence>
<dbReference type="Proteomes" id="UP001208567">
    <property type="component" value="Unassembled WGS sequence"/>
</dbReference>
<dbReference type="RefSeq" id="WP_264851720.1">
    <property type="nucleotide sequence ID" value="NZ_BRXR01000001.1"/>
</dbReference>
<reference evidence="2 3" key="1">
    <citation type="journal article" date="2024" name="Int. J. Syst. Evol. Microbiol.">
        <title>Clostridium omnivorum sp. nov., isolated from anoxic soil under the treatment of reductive soil disinfestation.</title>
        <authorList>
            <person name="Ueki A."/>
            <person name="Tonouchi A."/>
            <person name="Kaku N."/>
            <person name="Honma S."/>
            <person name="Ueki K."/>
        </authorList>
    </citation>
    <scope>NUCLEOTIDE SEQUENCE [LARGE SCALE GENOMIC DNA]</scope>
    <source>
        <strain evidence="2 3">E14</strain>
    </source>
</reference>
<keyword evidence="1" id="KW-1133">Transmembrane helix</keyword>
<protein>
    <recommendedName>
        <fullName evidence="4">Type II secretion system protein</fullName>
    </recommendedName>
</protein>